<keyword evidence="3" id="KW-1185">Reference proteome</keyword>
<name>A0ABS6YPT8_9ACTN</name>
<comment type="caution">
    <text evidence="2">The sequence shown here is derived from an EMBL/GenBank/DDBJ whole genome shotgun (WGS) entry which is preliminary data.</text>
</comment>
<dbReference type="InterPro" id="IPR025591">
    <property type="entry name" value="RloB"/>
</dbReference>
<feature type="compositionally biased region" description="Basic residues" evidence="1">
    <location>
        <begin position="13"/>
        <end position="22"/>
    </location>
</feature>
<evidence type="ECO:0000313" key="3">
    <source>
        <dbReference type="Proteomes" id="UP001197114"/>
    </source>
</evidence>
<protein>
    <submittedName>
        <fullName evidence="2">RloB domain-containing protein</fullName>
    </submittedName>
</protein>
<proteinExistence type="predicted"/>
<accession>A0ABS6YPT8</accession>
<dbReference type="Proteomes" id="UP001197114">
    <property type="component" value="Unassembled WGS sequence"/>
</dbReference>
<reference evidence="2 3" key="1">
    <citation type="submission" date="2019-11" db="EMBL/GenBank/DDBJ databases">
        <authorList>
            <person name="Ay H."/>
        </authorList>
    </citation>
    <scope>NUCLEOTIDE SEQUENCE [LARGE SCALE GENOMIC DNA]</scope>
    <source>
        <strain evidence="2 3">BG9H</strain>
    </source>
</reference>
<gene>
    <name evidence="2" type="ORF">GKQ77_18015</name>
</gene>
<dbReference type="RefSeq" id="WP_219689822.1">
    <property type="nucleotide sequence ID" value="NZ_WMBF01000188.1"/>
</dbReference>
<feature type="compositionally biased region" description="Basic and acidic residues" evidence="1">
    <location>
        <begin position="1"/>
        <end position="12"/>
    </location>
</feature>
<organism evidence="2 3">
    <name type="scientific">Streptomyces anatolicus</name>
    <dbReference type="NCBI Taxonomy" id="2675858"/>
    <lineage>
        <taxon>Bacteria</taxon>
        <taxon>Bacillati</taxon>
        <taxon>Actinomycetota</taxon>
        <taxon>Actinomycetes</taxon>
        <taxon>Kitasatosporales</taxon>
        <taxon>Streptomycetaceae</taxon>
        <taxon>Streptomyces</taxon>
    </lineage>
</organism>
<feature type="region of interest" description="Disordered" evidence="1">
    <location>
        <begin position="1"/>
        <end position="22"/>
    </location>
</feature>
<dbReference type="EMBL" id="WMBF01000188">
    <property type="protein sequence ID" value="MBW5423439.1"/>
    <property type="molecule type" value="Genomic_DNA"/>
</dbReference>
<sequence length="227" mass="25959">MARGDRGKDSLKRSKGAGRRRREVYVFTEGKETEPSYFDIIADEKNCVRKDPGLQVVLHIQERNRKSHRKPLDLVEKAARLKREVTREAKRAKLKSAMMPQVWCVFDHDKYPYLAEAMKQAKEAGVEVAFSHPCFEVWRLAHYRPVSGMFSGVCGEAAKRLPFAPGSRDAENPKVVLPHQVLKRFQKAKDNAEQMNAQHGPHVAKIDRDPYTDMHVFVEEALGISSY</sequence>
<dbReference type="Pfam" id="PF13707">
    <property type="entry name" value="RloB"/>
    <property type="match status" value="1"/>
</dbReference>
<evidence type="ECO:0000256" key="1">
    <source>
        <dbReference type="SAM" id="MobiDB-lite"/>
    </source>
</evidence>
<evidence type="ECO:0000313" key="2">
    <source>
        <dbReference type="EMBL" id="MBW5423439.1"/>
    </source>
</evidence>